<protein>
    <submittedName>
        <fullName evidence="1">Uncharacterized protein</fullName>
    </submittedName>
</protein>
<dbReference type="RefSeq" id="WP_223724237.1">
    <property type="nucleotide sequence ID" value="NZ_CAJFAG010000016.1"/>
</dbReference>
<proteinExistence type="predicted"/>
<evidence type="ECO:0000313" key="1">
    <source>
        <dbReference type="EMBL" id="MDH1238803.1"/>
    </source>
</evidence>
<dbReference type="Proteomes" id="UP001158500">
    <property type="component" value="Unassembled WGS sequence"/>
</dbReference>
<comment type="caution">
    <text evidence="1">The sequence shown here is derived from an EMBL/GenBank/DDBJ whole genome shotgun (WGS) entry which is preliminary data.</text>
</comment>
<accession>A0AA42PDJ0</accession>
<sequence length="100" mass="10702">MLDQSKQALIRGDRVLVQPKEQPARLYRYRLGGEPAGERIAAAEDQPQLLRQLHAYLQTATASLLANTSGDRSGEGESEAVAAEVPLAVKAAPPARPDKG</sequence>
<evidence type="ECO:0000313" key="2">
    <source>
        <dbReference type="Proteomes" id="UP001158500"/>
    </source>
</evidence>
<gene>
    <name evidence="1" type="ORF">N5C32_22485</name>
</gene>
<dbReference type="EMBL" id="JAOCAE010000030">
    <property type="protein sequence ID" value="MDH1238803.1"/>
    <property type="molecule type" value="Genomic_DNA"/>
</dbReference>
<dbReference type="AlphaFoldDB" id="A0AA42PDJ0"/>
<reference evidence="1" key="1">
    <citation type="submission" date="2022-09" db="EMBL/GenBank/DDBJ databases">
        <title>Intensive care unit water sources are persistently colonized with multi-drug resistant bacteria and are the site of extensive horizontal gene transfer of antibiotic resistance genes.</title>
        <authorList>
            <person name="Diorio-Toth L."/>
        </authorList>
    </citation>
    <scope>NUCLEOTIDE SEQUENCE</scope>
    <source>
        <strain evidence="1">GD03947</strain>
    </source>
</reference>
<name>A0AA42PDJ0_STUST</name>
<organism evidence="1 2">
    <name type="scientific">Stutzerimonas stutzeri</name>
    <name type="common">Pseudomonas stutzeri</name>
    <dbReference type="NCBI Taxonomy" id="316"/>
    <lineage>
        <taxon>Bacteria</taxon>
        <taxon>Pseudomonadati</taxon>
        <taxon>Pseudomonadota</taxon>
        <taxon>Gammaproteobacteria</taxon>
        <taxon>Pseudomonadales</taxon>
        <taxon>Pseudomonadaceae</taxon>
        <taxon>Stutzerimonas</taxon>
    </lineage>
</organism>